<dbReference type="EMBL" id="JAHUZD010000016">
    <property type="protein sequence ID" value="KAI3407158.2"/>
    <property type="molecule type" value="Genomic_DNA"/>
</dbReference>
<gene>
    <name evidence="1" type="ORF">KGF56_000060</name>
</gene>
<organism evidence="1 2">
    <name type="scientific">Candida oxycetoniae</name>
    <dbReference type="NCBI Taxonomy" id="497107"/>
    <lineage>
        <taxon>Eukaryota</taxon>
        <taxon>Fungi</taxon>
        <taxon>Dikarya</taxon>
        <taxon>Ascomycota</taxon>
        <taxon>Saccharomycotina</taxon>
        <taxon>Pichiomycetes</taxon>
        <taxon>Debaryomycetaceae</taxon>
        <taxon>Candida/Lodderomyces clade</taxon>
        <taxon>Candida</taxon>
    </lineage>
</organism>
<sequence length="1184" mass="138065">MIRLRSRHSAYYNISRNRMLCSNWKVILPMKRSCLFSTNGTRPFPMHGTESISNTNKHQDSTDNLKQFRVYKARSLPISAPLRDRTQEFLGSFMSKGFARANQIIFDEDYQNQYIDSLHNRPTTTTTTTTTIKTNSSFVSEEEITQIASDFSRVVEASFEFETQGLITVKRLWDAIFSSSLKDDFFDKLRRKILIDRANLLRLLLKTGEYNFYDLEVLPAIHKFFSPSEMTALDNELQVIQMKRLADSRMVFNVQNVQSYLMNPKFETADKRALIKNLVSTLFCSDNKNNESILLSVTSFLNFTEIIESNEWFTDINMTEYDEIFRLFGVPPQVTIGFEEFLEDIVLLVERKDKVLNPLDLAYAMRACLQFDENKIYELYMQNKDLHQEESQEEVFLSLCVQHNDWRALQERFENMYGHGNLPETVHYGITMYALEYLNADNELERLYEQILGRNMNMNAAIFIARMRARVKHNDQAGLNQLIDEYIALIRKDKAEASGLAQVFPYIFKLYMKHQDFTSILSTLHTYLEMEQKHNLLIVSGTLLANLSQYFAANCALKELNELWSLTTTVFNKQSPEYFYGLIRSYSILGQFSKAEEISFFAHQQSLVPFSNLQIYAAQMQNYQDWRMSDPTVPEMRYINMKTKFIMAKALNIDYSMFQLQAKGNQLLAATMEELQYEAKKVARGRGANTLKSMELKAFVLSAKDQQVHHMNQDELLYLPILKSCFVYENYQPLRAMKIYQKMVKKNVLLTAASYKYFIRAVRVFDKKFDMSFKNTTELLKGLFISYGIYKKKTNPKLGLDFYQDYLLISDIVVLYVDAVGKDEGRRTLKKFISTCNEKFEGKLPTDLKFKIDAAVRMEIELTTNKAEYRTLLESDFENYTNMLDAYIESFAAGSKIVIASSLNKAIGDVIMEKVDHYSDYGEFDRAIQQQVIDTLLKGVTLPVHSYNRILRFLLKSSPENIKPVLQILEKFVIERNLTQLELYKQKKFCYKLCLRYLGESYKDSLIEKNYKILSDYYGVKSLQRVREELKEVDMSNFLQSSSGRLFNIKLSPYASRSMSQINFIDYFNPLKEIVPGLRLLGIESKLVVKLINEHFPNRSALESLEKEFPKVVEYYRSNLSYYKRLEDFENTVYYLDSSEGTKIRKAKNVLTKLLLTQNSARIFIAMDENQKGVEEIDKLTKLT</sequence>
<protein>
    <recommendedName>
        <fullName evidence="3">Mitochondrial group I intron splicing factor CCM1</fullName>
    </recommendedName>
</protein>
<reference evidence="1" key="1">
    <citation type="journal article" date="2022" name="DNA Res.">
        <title>Genome analysis of five recently described species of the CUG-Ser clade uncovers Candida theae as a new hybrid lineage with pathogenic potential in the Candida parapsilosis species complex.</title>
        <authorList>
            <person name="Mixao V."/>
            <person name="Del Olmo V."/>
            <person name="Hegedusova E."/>
            <person name="Saus E."/>
            <person name="Pryszcz L."/>
            <person name="Cillingova A."/>
            <person name="Nosek J."/>
            <person name="Gabaldon T."/>
        </authorList>
    </citation>
    <scope>NUCLEOTIDE SEQUENCE</scope>
    <source>
        <strain evidence="1">CBS 10844</strain>
    </source>
</reference>
<comment type="caution">
    <text evidence="1">The sequence shown here is derived from an EMBL/GenBank/DDBJ whole genome shotgun (WGS) entry which is preliminary data.</text>
</comment>
<evidence type="ECO:0008006" key="3">
    <source>
        <dbReference type="Google" id="ProtNLM"/>
    </source>
</evidence>
<accession>A0AAI9T204</accession>
<evidence type="ECO:0000313" key="2">
    <source>
        <dbReference type="Proteomes" id="UP001202479"/>
    </source>
</evidence>
<dbReference type="AlphaFoldDB" id="A0AAI9T204"/>
<keyword evidence="2" id="KW-1185">Reference proteome</keyword>
<name>A0AAI9T204_9ASCO</name>
<dbReference type="RefSeq" id="XP_049182903.1">
    <property type="nucleotide sequence ID" value="XM_049326527.1"/>
</dbReference>
<evidence type="ECO:0000313" key="1">
    <source>
        <dbReference type="EMBL" id="KAI3407158.2"/>
    </source>
</evidence>
<dbReference type="Proteomes" id="UP001202479">
    <property type="component" value="Unassembled WGS sequence"/>
</dbReference>
<dbReference type="GeneID" id="73377677"/>
<proteinExistence type="predicted"/>